<dbReference type="EMBL" id="CAUJNA010003613">
    <property type="protein sequence ID" value="CAJ1406030.1"/>
    <property type="molecule type" value="Genomic_DNA"/>
</dbReference>
<proteinExistence type="predicted"/>
<reference evidence="1" key="1">
    <citation type="submission" date="2023-08" db="EMBL/GenBank/DDBJ databases">
        <authorList>
            <person name="Chen Y."/>
            <person name="Shah S."/>
            <person name="Dougan E. K."/>
            <person name="Thang M."/>
            <person name="Chan C."/>
        </authorList>
    </citation>
    <scope>NUCLEOTIDE SEQUENCE</scope>
</reference>
<name>A0AA36JGY5_9DINO</name>
<sequence length="189" mass="20941">VQLLKDRNMLLSETGLKKLDLKSTNEVPTLGQLRPCRSLEVFLVLGAATPPASCPQAAVTLLCPRWPPRANSMAKLELRCFRGLFLPDTASRMLRHLTTLLDSLCRSPKTALCQLPLHAAGSPDETEISRWADAYSSVAEYWAAIPCAGCARSFQRRPWCLEELDCFEAMKKTNGLALGRLEEANILRS</sequence>
<evidence type="ECO:0000313" key="1">
    <source>
        <dbReference type="EMBL" id="CAJ1406030.1"/>
    </source>
</evidence>
<protein>
    <submittedName>
        <fullName evidence="1">Uncharacterized protein</fullName>
    </submittedName>
</protein>
<dbReference type="AlphaFoldDB" id="A0AA36JGY5"/>
<dbReference type="Proteomes" id="UP001178507">
    <property type="component" value="Unassembled WGS sequence"/>
</dbReference>
<feature type="non-terminal residue" evidence="1">
    <location>
        <position position="189"/>
    </location>
</feature>
<organism evidence="1 2">
    <name type="scientific">Effrenium voratum</name>
    <dbReference type="NCBI Taxonomy" id="2562239"/>
    <lineage>
        <taxon>Eukaryota</taxon>
        <taxon>Sar</taxon>
        <taxon>Alveolata</taxon>
        <taxon>Dinophyceae</taxon>
        <taxon>Suessiales</taxon>
        <taxon>Symbiodiniaceae</taxon>
        <taxon>Effrenium</taxon>
    </lineage>
</organism>
<comment type="caution">
    <text evidence="1">The sequence shown here is derived from an EMBL/GenBank/DDBJ whole genome shotgun (WGS) entry which is preliminary data.</text>
</comment>
<evidence type="ECO:0000313" key="2">
    <source>
        <dbReference type="Proteomes" id="UP001178507"/>
    </source>
</evidence>
<gene>
    <name evidence="1" type="ORF">EVOR1521_LOCUS28094</name>
</gene>
<keyword evidence="2" id="KW-1185">Reference proteome</keyword>
<accession>A0AA36JGY5</accession>